<keyword evidence="7" id="KW-0624">Polysaccharide degradation</keyword>
<comment type="catalytic activity">
    <reaction evidence="1 7">
        <text>Hydrolysis of terminal, non-reducing beta-D-glucosyl residues with release of beta-D-glucose.</text>
        <dbReference type="EC" id="3.2.1.21"/>
    </reaction>
</comment>
<dbReference type="UniPathway" id="UPA00696"/>
<dbReference type="STRING" id="745531.A0A0C3SEJ8"/>
<evidence type="ECO:0000313" key="9">
    <source>
        <dbReference type="EMBL" id="KIP12792.1"/>
    </source>
</evidence>
<dbReference type="Gene3D" id="2.60.120.260">
    <property type="entry name" value="Galactose-binding domain-like"/>
    <property type="match status" value="1"/>
</dbReference>
<reference evidence="9 10" key="1">
    <citation type="journal article" date="2014" name="PLoS Genet.">
        <title>Analysis of the Phlebiopsis gigantea genome, transcriptome and secretome provides insight into its pioneer colonization strategies of wood.</title>
        <authorList>
            <person name="Hori C."/>
            <person name="Ishida T."/>
            <person name="Igarashi K."/>
            <person name="Samejima M."/>
            <person name="Suzuki H."/>
            <person name="Master E."/>
            <person name="Ferreira P."/>
            <person name="Ruiz-Duenas F.J."/>
            <person name="Held B."/>
            <person name="Canessa P."/>
            <person name="Larrondo L.F."/>
            <person name="Schmoll M."/>
            <person name="Druzhinina I.S."/>
            <person name="Kubicek C.P."/>
            <person name="Gaskell J.A."/>
            <person name="Kersten P."/>
            <person name="St John F."/>
            <person name="Glasner J."/>
            <person name="Sabat G."/>
            <person name="Splinter BonDurant S."/>
            <person name="Syed K."/>
            <person name="Yadav J."/>
            <person name="Mgbeahuruike A.C."/>
            <person name="Kovalchuk A."/>
            <person name="Asiegbu F.O."/>
            <person name="Lackner G."/>
            <person name="Hoffmeister D."/>
            <person name="Rencoret J."/>
            <person name="Gutierrez A."/>
            <person name="Sun H."/>
            <person name="Lindquist E."/>
            <person name="Barry K."/>
            <person name="Riley R."/>
            <person name="Grigoriev I.V."/>
            <person name="Henrissat B."/>
            <person name="Kues U."/>
            <person name="Berka R.M."/>
            <person name="Martinez A.T."/>
            <person name="Covert S.F."/>
            <person name="Blanchette R.A."/>
            <person name="Cullen D."/>
        </authorList>
    </citation>
    <scope>NUCLEOTIDE SEQUENCE [LARGE SCALE GENOMIC DNA]</scope>
    <source>
        <strain evidence="9 10">11061_1 CR5-6</strain>
    </source>
</reference>
<dbReference type="PROSITE" id="PS00775">
    <property type="entry name" value="GLYCOSYL_HYDROL_F3"/>
    <property type="match status" value="1"/>
</dbReference>
<protein>
    <recommendedName>
        <fullName evidence="3 7">beta-glucosidase</fullName>
        <ecNumber evidence="3 7">3.2.1.21</ecNumber>
    </recommendedName>
</protein>
<dbReference type="Gene3D" id="2.60.40.10">
    <property type="entry name" value="Immunoglobulins"/>
    <property type="match status" value="1"/>
</dbReference>
<sequence length="853" mass="92286">MADSEAAELNIDEILAKLTLGQKVKLLSGHGWWHTTPIPEAGIPAVRMSDGPNGVRGTRFFNGVPSSCFPSSTGLGSSFDVQLAAEVGKALADECHAKGCHVLLGPTVNTQRSPLGGRGFESFSEDPHLNGTIAAAYVNGLQSKGVAATIKHFATNDQEFERFSIDSIVSERALREIYLKPFQIALKDANPWAFMTAYNRLNGTHCSENKHLLDNILRKEWGFKGMVMSDWTGTYSTAESIQAGMDLEMPGPTTMRGNAVIRSVVGQKLFPEDIDNCARKVLGLLQHAYDSGIPFDAPEQTLDTPQVRSLLRKASADAVVLLKNENRVLPIKSDKRKIAVIGPNAKYAVTSGGGSAALLSTYTVSPLEGITAAAKEIGAEVKYTVGSLSHQYLPVIDPYISHGGKDKTAFFEFWNESPTEDFLSTSPDFSNQLPPCAWSTKTNSGQCFLADGIDDSKVNEVCWLKFSTTFTPDEDGDWDVSLNVAGRGNLFIDGKLIIDLSTNPAPGESFFGLGTEDIRKVLKGLKAGTKHEIEIRLSNKDFIAKGAPFSTRGGIRLGAIKQLDAEQGLKDAIAAAKDSDVAILVIGLNNDWESEGHDRQNMDLPGLTNRLVTEVLSVNPNTIVVNQSGTPVEMPWVEEAHTLVQAFYGGNEVGNGLADVLFGKVNPSGKLALTFPKRLEDNPSYPSFGDKGQSHGKIVYNEGVFVGYRGYEVKKLAPLFPFGYGLSYTTFEHSSLELSPVSPDGKFTVSFTVKNTGDVEGREVSQVYVADPESSLPRPVKELAGFSKVSLKAGESQKVTVSLDKYALSFYDERKGSWVAEAGKFAVYVAASSEDVKLSGEVQLAKSFFWNGL</sequence>
<keyword evidence="5 7" id="KW-0119">Carbohydrate metabolism</keyword>
<dbReference type="GO" id="GO:0030245">
    <property type="term" value="P:cellulose catabolic process"/>
    <property type="evidence" value="ECO:0007669"/>
    <property type="project" value="UniProtKB-UniPathway"/>
</dbReference>
<dbReference type="Pfam" id="PF01915">
    <property type="entry name" value="Glyco_hydro_3_C"/>
    <property type="match status" value="1"/>
</dbReference>
<dbReference type="InterPro" id="IPR036962">
    <property type="entry name" value="Glyco_hydro_3_N_sf"/>
</dbReference>
<feature type="domain" description="PA14" evidence="8">
    <location>
        <begin position="404"/>
        <end position="573"/>
    </location>
</feature>
<dbReference type="Gene3D" id="3.20.20.300">
    <property type="entry name" value="Glycoside hydrolase, family 3, N-terminal domain"/>
    <property type="match status" value="1"/>
</dbReference>
<dbReference type="InterPro" id="IPR017853">
    <property type="entry name" value="GH"/>
</dbReference>
<dbReference type="InterPro" id="IPR011658">
    <property type="entry name" value="PA14_dom"/>
</dbReference>
<dbReference type="Gene3D" id="3.40.50.1700">
    <property type="entry name" value="Glycoside hydrolase family 3 C-terminal domain"/>
    <property type="match status" value="1"/>
</dbReference>
<dbReference type="EMBL" id="KN840438">
    <property type="protein sequence ID" value="KIP12792.1"/>
    <property type="molecule type" value="Genomic_DNA"/>
</dbReference>
<dbReference type="PROSITE" id="PS51820">
    <property type="entry name" value="PA14"/>
    <property type="match status" value="1"/>
</dbReference>
<dbReference type="InterPro" id="IPR036881">
    <property type="entry name" value="Glyco_hydro_3_C_sf"/>
</dbReference>
<dbReference type="InterPro" id="IPR037524">
    <property type="entry name" value="PA14/GLEYA"/>
</dbReference>
<dbReference type="InterPro" id="IPR050288">
    <property type="entry name" value="Cellulose_deg_GH3"/>
</dbReference>
<dbReference type="Pfam" id="PF07691">
    <property type="entry name" value="PA14"/>
    <property type="match status" value="1"/>
</dbReference>
<dbReference type="PRINTS" id="PR00133">
    <property type="entry name" value="GLHYDRLASE3"/>
</dbReference>
<proteinExistence type="inferred from homology"/>
<dbReference type="InterPro" id="IPR026891">
    <property type="entry name" value="Fn3-like"/>
</dbReference>
<evidence type="ECO:0000256" key="6">
    <source>
        <dbReference type="ARBA" id="ARBA00023295"/>
    </source>
</evidence>
<dbReference type="SUPFAM" id="SSF51445">
    <property type="entry name" value="(Trans)glycosidases"/>
    <property type="match status" value="1"/>
</dbReference>
<evidence type="ECO:0000256" key="3">
    <source>
        <dbReference type="ARBA" id="ARBA00012744"/>
    </source>
</evidence>
<dbReference type="FunFam" id="2.60.40.10:FF:000495">
    <property type="entry name" value="Periplasmic beta-glucosidase"/>
    <property type="match status" value="1"/>
</dbReference>
<evidence type="ECO:0000256" key="7">
    <source>
        <dbReference type="RuleBase" id="RU361161"/>
    </source>
</evidence>
<dbReference type="InterPro" id="IPR001764">
    <property type="entry name" value="Glyco_hydro_3_N"/>
</dbReference>
<dbReference type="InterPro" id="IPR019800">
    <property type="entry name" value="Glyco_hydro_3_AS"/>
</dbReference>
<dbReference type="AlphaFoldDB" id="A0A0C3SEJ8"/>
<evidence type="ECO:0000256" key="4">
    <source>
        <dbReference type="ARBA" id="ARBA00022801"/>
    </source>
</evidence>
<name>A0A0C3SEJ8_PHLG1</name>
<evidence type="ECO:0000256" key="5">
    <source>
        <dbReference type="ARBA" id="ARBA00023277"/>
    </source>
</evidence>
<organism evidence="9 10">
    <name type="scientific">Phlebiopsis gigantea (strain 11061_1 CR5-6)</name>
    <name type="common">White-rot fungus</name>
    <name type="synonym">Peniophora gigantea</name>
    <dbReference type="NCBI Taxonomy" id="745531"/>
    <lineage>
        <taxon>Eukaryota</taxon>
        <taxon>Fungi</taxon>
        <taxon>Dikarya</taxon>
        <taxon>Basidiomycota</taxon>
        <taxon>Agaricomycotina</taxon>
        <taxon>Agaricomycetes</taxon>
        <taxon>Polyporales</taxon>
        <taxon>Phanerochaetaceae</taxon>
        <taxon>Phlebiopsis</taxon>
    </lineage>
</organism>
<dbReference type="SMART" id="SM01217">
    <property type="entry name" value="Fn3_like"/>
    <property type="match status" value="1"/>
</dbReference>
<dbReference type="HOGENOM" id="CLU_004542_4_0_1"/>
<dbReference type="InterPro" id="IPR013783">
    <property type="entry name" value="Ig-like_fold"/>
</dbReference>
<dbReference type="Proteomes" id="UP000053257">
    <property type="component" value="Unassembled WGS sequence"/>
</dbReference>
<comment type="similarity">
    <text evidence="2 7">Belongs to the glycosyl hydrolase 3 family.</text>
</comment>
<dbReference type="EC" id="3.2.1.21" evidence="3 7"/>
<gene>
    <name evidence="9" type="ORF">PHLGIDRAFT_27174</name>
</gene>
<dbReference type="PANTHER" id="PTHR42715:SF10">
    <property type="entry name" value="BETA-GLUCOSIDASE"/>
    <property type="match status" value="1"/>
</dbReference>
<accession>A0A0C3SEJ8</accession>
<dbReference type="PANTHER" id="PTHR42715">
    <property type="entry name" value="BETA-GLUCOSIDASE"/>
    <property type="match status" value="1"/>
</dbReference>
<evidence type="ECO:0000256" key="1">
    <source>
        <dbReference type="ARBA" id="ARBA00000448"/>
    </source>
</evidence>
<keyword evidence="6 7" id="KW-0326">Glycosidase</keyword>
<dbReference type="InterPro" id="IPR002772">
    <property type="entry name" value="Glyco_hydro_3_C"/>
</dbReference>
<dbReference type="Pfam" id="PF00933">
    <property type="entry name" value="Glyco_hydro_3"/>
    <property type="match status" value="1"/>
</dbReference>
<keyword evidence="4 7" id="KW-0378">Hydrolase</keyword>
<dbReference type="FunFam" id="3.20.20.300:FF:000006">
    <property type="entry name" value="Beta-glucosidase H"/>
    <property type="match status" value="1"/>
</dbReference>
<evidence type="ECO:0000313" key="10">
    <source>
        <dbReference type="Proteomes" id="UP000053257"/>
    </source>
</evidence>
<dbReference type="Pfam" id="PF14310">
    <property type="entry name" value="Fn3-like"/>
    <property type="match status" value="1"/>
</dbReference>
<dbReference type="GO" id="GO:0008422">
    <property type="term" value="F:beta-glucosidase activity"/>
    <property type="evidence" value="ECO:0007669"/>
    <property type="project" value="UniProtKB-EC"/>
</dbReference>
<evidence type="ECO:0000256" key="2">
    <source>
        <dbReference type="ARBA" id="ARBA00005336"/>
    </source>
</evidence>
<evidence type="ECO:0000259" key="8">
    <source>
        <dbReference type="PROSITE" id="PS51820"/>
    </source>
</evidence>
<dbReference type="SUPFAM" id="SSF52279">
    <property type="entry name" value="Beta-D-glucan exohydrolase, C-terminal domain"/>
    <property type="match status" value="1"/>
</dbReference>
<comment type="pathway">
    <text evidence="7">Glycan metabolism; cellulose degradation.</text>
</comment>
<keyword evidence="10" id="KW-1185">Reference proteome</keyword>
<dbReference type="OrthoDB" id="47059at2759"/>